<gene>
    <name evidence="9" type="ORF">Lsed01_01926</name>
</gene>
<dbReference type="InterPro" id="IPR017853">
    <property type="entry name" value="GH"/>
</dbReference>
<evidence type="ECO:0000256" key="3">
    <source>
        <dbReference type="ARBA" id="ARBA00012670"/>
    </source>
</evidence>
<name>A0ABP9WI17_9MICO</name>
<evidence type="ECO:0000259" key="8">
    <source>
        <dbReference type="SMART" id="SM00813"/>
    </source>
</evidence>
<dbReference type="InterPro" id="IPR055235">
    <property type="entry name" value="ASD1_cat"/>
</dbReference>
<evidence type="ECO:0000313" key="10">
    <source>
        <dbReference type="Proteomes" id="UP001426770"/>
    </source>
</evidence>
<dbReference type="EMBL" id="BAABRR010000010">
    <property type="protein sequence ID" value="GAA5519477.1"/>
    <property type="molecule type" value="Genomic_DNA"/>
</dbReference>
<feature type="compositionally biased region" description="Pro residues" evidence="7">
    <location>
        <begin position="1"/>
        <end position="17"/>
    </location>
</feature>
<evidence type="ECO:0000313" key="9">
    <source>
        <dbReference type="EMBL" id="GAA5519477.1"/>
    </source>
</evidence>
<protein>
    <recommendedName>
        <fullName evidence="3">non-reducing end alpha-L-arabinofuranosidase</fullName>
        <ecNumber evidence="3">3.2.1.55</ecNumber>
    </recommendedName>
</protein>
<dbReference type="SUPFAM" id="SSF51445">
    <property type="entry name" value="(Trans)glycosidases"/>
    <property type="match status" value="1"/>
</dbReference>
<dbReference type="Pfam" id="PF06964">
    <property type="entry name" value="Alpha-L-AF_C"/>
    <property type="match status" value="1"/>
</dbReference>
<dbReference type="Pfam" id="PF22848">
    <property type="entry name" value="ASD1_dom"/>
    <property type="match status" value="1"/>
</dbReference>
<proteinExistence type="inferred from homology"/>
<keyword evidence="10" id="KW-1185">Reference proteome</keyword>
<dbReference type="Proteomes" id="UP001426770">
    <property type="component" value="Unassembled WGS sequence"/>
</dbReference>
<keyword evidence="6" id="KW-0325">Glycoprotein</keyword>
<dbReference type="PANTHER" id="PTHR31776">
    <property type="entry name" value="ALPHA-L-ARABINOFURANOSIDASE 1"/>
    <property type="match status" value="1"/>
</dbReference>
<evidence type="ECO:0000256" key="7">
    <source>
        <dbReference type="SAM" id="MobiDB-lite"/>
    </source>
</evidence>
<comment type="catalytic activity">
    <reaction evidence="1">
        <text>Hydrolysis of terminal non-reducing alpha-L-arabinofuranoside residues in alpha-L-arabinosides.</text>
        <dbReference type="EC" id="3.2.1.55"/>
    </reaction>
</comment>
<comment type="similarity">
    <text evidence="2">Belongs to the glycosyl hydrolase 51 family.</text>
</comment>
<keyword evidence="5" id="KW-0378">Hydrolase</keyword>
<evidence type="ECO:0000256" key="6">
    <source>
        <dbReference type="ARBA" id="ARBA00023180"/>
    </source>
</evidence>
<dbReference type="EC" id="3.2.1.55" evidence="3"/>
<accession>A0ABP9WI17</accession>
<reference evidence="9 10" key="1">
    <citation type="submission" date="2024-02" db="EMBL/GenBank/DDBJ databases">
        <title>Lysinimicrobium sediminis NBRC 112286.</title>
        <authorList>
            <person name="Ichikawa N."/>
            <person name="Katano-Makiyama Y."/>
            <person name="Hidaka K."/>
        </authorList>
    </citation>
    <scope>NUCLEOTIDE SEQUENCE [LARGE SCALE GENOMIC DNA]</scope>
    <source>
        <strain evidence="9 10">NBRC 112286</strain>
    </source>
</reference>
<feature type="domain" description="Alpha-L-arabinofuranosidase C-terminal" evidence="8">
    <location>
        <begin position="493"/>
        <end position="697"/>
    </location>
</feature>
<evidence type="ECO:0000256" key="4">
    <source>
        <dbReference type="ARBA" id="ARBA00022729"/>
    </source>
</evidence>
<dbReference type="SMART" id="SM00813">
    <property type="entry name" value="Alpha-L-AF_C"/>
    <property type="match status" value="1"/>
</dbReference>
<sequence>MTAPAPRAPRAPRSPQPPRDRVTLVADPSRAVLPVSDILLGAFLEDINHAIDGGLSANLIANHSFEGAYVSRRLHTNTIAAVTRRRPRPVSDPLRHWRVRSGTLAAPAVDEAGTGDDASTPLVPGARFARLTSEGAAVVRNVGHARRGAGIGARRGVVYHVDARVRLGSFDGSLVARLVDRRGRALASSTLTLTPDPDHPGWHVATAALRPPRTALVAFEIAARGAGTLDLDEVRLIPADHWGAGDPRWSQGVLRRDLVEAIAELKPRFVRFPGGCIVEGLDCANAYDWKRTVGPLAGRRPDYNLWGLSTRGGDYSQSFQVGYYEYFLLCEDLGAKPLPVVGAGMACQLRATEVLPLDSPEFAAVVQDVLDMIEWATGDPASSPWARLRAEAGHPEPFSLDMIAVGNENAGPQYLHRFRAIREAVRARHPHMDVVLSAGALAWGVEFEQAWEEARRDPRGLIVDEHFYKSPSWVIDAASRYDAYPRDVRVAVGEYAANLPSGLVPAPIRPVPNTFRSALAEAAFLTGVERNADVVAMASFAPLLNLVGHGQWEHNLIDFNPFAVMPTANHHVQRMFAATVRERIVPLDRDGLPPGLLVSATAGAGLSGEVPVRDGLPADDAVAVKLVEVAGRAARVRLRVPGAAEGAPVRVEVLAASDEARNRLRWVGRGRHEVRPRVSRRVTGPDGVVEVKVPGRSVTMVEVDLSAPSRTAE</sequence>
<keyword evidence="4" id="KW-0732">Signal</keyword>
<dbReference type="Gene3D" id="3.20.20.80">
    <property type="entry name" value="Glycosidases"/>
    <property type="match status" value="1"/>
</dbReference>
<comment type="caution">
    <text evidence="9">The sequence shown here is derived from an EMBL/GenBank/DDBJ whole genome shotgun (WGS) entry which is preliminary data.</text>
</comment>
<evidence type="ECO:0000256" key="5">
    <source>
        <dbReference type="ARBA" id="ARBA00022801"/>
    </source>
</evidence>
<dbReference type="PANTHER" id="PTHR31776:SF0">
    <property type="entry name" value="ALPHA-L-ARABINOFURANOSIDASE 1"/>
    <property type="match status" value="1"/>
</dbReference>
<evidence type="ECO:0000256" key="1">
    <source>
        <dbReference type="ARBA" id="ARBA00001462"/>
    </source>
</evidence>
<dbReference type="InterPro" id="IPR051563">
    <property type="entry name" value="Glycosyl_Hydrolase_51"/>
</dbReference>
<organism evidence="9 10">
    <name type="scientific">Demequina sediminis</name>
    <dbReference type="NCBI Taxonomy" id="1930058"/>
    <lineage>
        <taxon>Bacteria</taxon>
        <taxon>Bacillati</taxon>
        <taxon>Actinomycetota</taxon>
        <taxon>Actinomycetes</taxon>
        <taxon>Micrococcales</taxon>
        <taxon>Demequinaceae</taxon>
        <taxon>Demequina</taxon>
    </lineage>
</organism>
<feature type="region of interest" description="Disordered" evidence="7">
    <location>
        <begin position="1"/>
        <end position="21"/>
    </location>
</feature>
<evidence type="ECO:0000256" key="2">
    <source>
        <dbReference type="ARBA" id="ARBA00007186"/>
    </source>
</evidence>
<dbReference type="InterPro" id="IPR010720">
    <property type="entry name" value="Alpha-L-AF_C"/>
</dbReference>